<accession>A0ABW5KJ47</accession>
<dbReference type="PANTHER" id="PTHR30572:SF18">
    <property type="entry name" value="ABC-TYPE MACROLIDE FAMILY EXPORT SYSTEM PERMEASE COMPONENT 2"/>
    <property type="match status" value="1"/>
</dbReference>
<evidence type="ECO:0000256" key="1">
    <source>
        <dbReference type="ARBA" id="ARBA00004651"/>
    </source>
</evidence>
<proteinExistence type="predicted"/>
<gene>
    <name evidence="9" type="ORF">ACFSR5_11180</name>
</gene>
<feature type="domain" description="MacB-like periplasmic core" evidence="8">
    <location>
        <begin position="480"/>
        <end position="640"/>
    </location>
</feature>
<feature type="domain" description="ABC3 transporter permease C-terminal" evidence="7">
    <location>
        <begin position="284"/>
        <end position="397"/>
    </location>
</feature>
<dbReference type="EMBL" id="JBHULR010000004">
    <property type="protein sequence ID" value="MFD2548208.1"/>
    <property type="molecule type" value="Genomic_DNA"/>
</dbReference>
<feature type="transmembrane region" description="Helical" evidence="6">
    <location>
        <begin position="277"/>
        <end position="302"/>
    </location>
</feature>
<feature type="transmembrane region" description="Helical" evidence="6">
    <location>
        <begin position="674"/>
        <end position="696"/>
    </location>
</feature>
<feature type="transmembrane region" description="Helical" evidence="6">
    <location>
        <begin position="759"/>
        <end position="777"/>
    </location>
</feature>
<comment type="subcellular location">
    <subcellularLocation>
        <location evidence="1">Cell membrane</location>
        <topology evidence="1">Multi-pass membrane protein</topology>
    </subcellularLocation>
</comment>
<name>A0ABW5KJ47_9SPHI</name>
<protein>
    <submittedName>
        <fullName evidence="9">ABC transporter permease</fullName>
    </submittedName>
</protein>
<sequence length="796" mass="88674">MWKNNIKIAWRNIRKNRGFALLNITGLTVGITCFLLLGAYIVHEMSYDRFIPNAGRIAYVSFAYKSPNDVDFHYSGVTPSAVAPTLQKEFAEVERAVRLYHYNQEGLIQKDNEQIKETKLRFADEAFFEVINYTFLAGNAAQALSAPYQIVLSEALAKKYFPASEALGQTLQIDGQPWKVSGVVPTPPSYTQLPFDAILSNKHLQRYQEPQWHSANDVTLVLLKNETSFGTLEQKANSYIQTMFADVFDSGSALKIHLEPLPDVHLYSNVGSGNLTYVYIFGALGLSIMVIACVNFANLSLARSAERTKEIGVKKVLGASRRALFFHFLAECSMMVLAALILAMLLAYFLLPVFAVYIGTVIQLSFQSSILFYLGVLIFAVCIALLAGSGPAWVISAFKPTQNIQRKTWGNGKGPSWRNALVVFQFTISTLFIICTLVTTKQLHYIQTKNTGLQRAQMVVLDGDILSSADRSALKNKLLACPEIIGFSASYDSPVNIQGGYNVNKAEGKSADFRLSVTAIPIEKDFVSVFEIPIVAGEPLTDGDIARAQDTTDARRYSFVVNEQFVQAMQWTPELAIGKQINLNGRQGRIKTVVQDFNFASLREDIQPVVLFPEYSYFGNVFVKVATGSNMRQALDRIQHVWKEVKPQAPFTYHFLDDDFTALYQLEKQTSRTMLLFSIITIGIACMGLFALAAFQAQKRIKEIGIRKVLGASVGKIVSLLTAGFLKMVMLALILAVPIGWWVMRGWLQHFAYRIALDWWIFLIAGLLAVGVAFLTISGQAMRAARTNPVNNLRDE</sequence>
<dbReference type="PANTHER" id="PTHR30572">
    <property type="entry name" value="MEMBRANE COMPONENT OF TRANSPORTER-RELATED"/>
    <property type="match status" value="1"/>
</dbReference>
<feature type="domain" description="MacB-like periplasmic core" evidence="8">
    <location>
        <begin position="21"/>
        <end position="236"/>
    </location>
</feature>
<evidence type="ECO:0000256" key="5">
    <source>
        <dbReference type="ARBA" id="ARBA00023136"/>
    </source>
</evidence>
<dbReference type="InterPro" id="IPR025857">
    <property type="entry name" value="MacB_PCD"/>
</dbReference>
<keyword evidence="5 6" id="KW-0472">Membrane</keyword>
<feature type="transmembrane region" description="Helical" evidence="6">
    <location>
        <begin position="370"/>
        <end position="398"/>
    </location>
</feature>
<dbReference type="InterPro" id="IPR050250">
    <property type="entry name" value="Macrolide_Exporter_MacB"/>
</dbReference>
<dbReference type="Pfam" id="PF12704">
    <property type="entry name" value="MacB_PCD"/>
    <property type="match status" value="2"/>
</dbReference>
<keyword evidence="4 6" id="KW-1133">Transmembrane helix</keyword>
<dbReference type="InterPro" id="IPR003838">
    <property type="entry name" value="ABC3_permease_C"/>
</dbReference>
<evidence type="ECO:0000256" key="2">
    <source>
        <dbReference type="ARBA" id="ARBA00022475"/>
    </source>
</evidence>
<evidence type="ECO:0000256" key="4">
    <source>
        <dbReference type="ARBA" id="ARBA00022989"/>
    </source>
</evidence>
<evidence type="ECO:0000259" key="7">
    <source>
        <dbReference type="Pfam" id="PF02687"/>
    </source>
</evidence>
<organism evidence="9 10">
    <name type="scientific">Sphingobacterium suaedae</name>
    <dbReference type="NCBI Taxonomy" id="1686402"/>
    <lineage>
        <taxon>Bacteria</taxon>
        <taxon>Pseudomonadati</taxon>
        <taxon>Bacteroidota</taxon>
        <taxon>Sphingobacteriia</taxon>
        <taxon>Sphingobacteriales</taxon>
        <taxon>Sphingobacteriaceae</taxon>
        <taxon>Sphingobacterium</taxon>
    </lineage>
</organism>
<feature type="transmembrane region" description="Helical" evidence="6">
    <location>
        <begin position="717"/>
        <end position="739"/>
    </location>
</feature>
<dbReference type="RefSeq" id="WP_380903741.1">
    <property type="nucleotide sequence ID" value="NZ_JBHUEG010000001.1"/>
</dbReference>
<keyword evidence="10" id="KW-1185">Reference proteome</keyword>
<feature type="transmembrane region" description="Helical" evidence="6">
    <location>
        <begin position="419"/>
        <end position="439"/>
    </location>
</feature>
<dbReference type="Proteomes" id="UP001597545">
    <property type="component" value="Unassembled WGS sequence"/>
</dbReference>
<evidence type="ECO:0000256" key="3">
    <source>
        <dbReference type="ARBA" id="ARBA00022692"/>
    </source>
</evidence>
<evidence type="ECO:0000256" key="6">
    <source>
        <dbReference type="SAM" id="Phobius"/>
    </source>
</evidence>
<comment type="caution">
    <text evidence="9">The sequence shown here is derived from an EMBL/GenBank/DDBJ whole genome shotgun (WGS) entry which is preliminary data.</text>
</comment>
<reference evidence="10" key="1">
    <citation type="journal article" date="2019" name="Int. J. Syst. Evol. Microbiol.">
        <title>The Global Catalogue of Microorganisms (GCM) 10K type strain sequencing project: providing services to taxonomists for standard genome sequencing and annotation.</title>
        <authorList>
            <consortium name="The Broad Institute Genomics Platform"/>
            <consortium name="The Broad Institute Genome Sequencing Center for Infectious Disease"/>
            <person name="Wu L."/>
            <person name="Ma J."/>
        </authorList>
    </citation>
    <scope>NUCLEOTIDE SEQUENCE [LARGE SCALE GENOMIC DNA]</scope>
    <source>
        <strain evidence="10">KCTC 42662</strain>
    </source>
</reference>
<feature type="transmembrane region" description="Helical" evidence="6">
    <location>
        <begin position="20"/>
        <end position="42"/>
    </location>
</feature>
<evidence type="ECO:0000259" key="8">
    <source>
        <dbReference type="Pfam" id="PF12704"/>
    </source>
</evidence>
<evidence type="ECO:0000313" key="9">
    <source>
        <dbReference type="EMBL" id="MFD2548208.1"/>
    </source>
</evidence>
<keyword evidence="3 6" id="KW-0812">Transmembrane</keyword>
<keyword evidence="2" id="KW-1003">Cell membrane</keyword>
<dbReference type="Pfam" id="PF02687">
    <property type="entry name" value="FtsX"/>
    <property type="match status" value="2"/>
</dbReference>
<feature type="domain" description="ABC3 transporter permease C-terminal" evidence="7">
    <location>
        <begin position="676"/>
        <end position="789"/>
    </location>
</feature>
<feature type="transmembrane region" description="Helical" evidence="6">
    <location>
        <begin position="323"/>
        <end position="350"/>
    </location>
</feature>
<evidence type="ECO:0000313" key="10">
    <source>
        <dbReference type="Proteomes" id="UP001597545"/>
    </source>
</evidence>